<gene>
    <name evidence="12" type="ORF">ECPE_LOCUS7729</name>
</gene>
<evidence type="ECO:0000256" key="5">
    <source>
        <dbReference type="ARBA" id="ARBA00022670"/>
    </source>
</evidence>
<dbReference type="GO" id="GO:0005634">
    <property type="term" value="C:nucleus"/>
    <property type="evidence" value="ECO:0007669"/>
    <property type="project" value="UniProtKB-SubCell"/>
</dbReference>
<keyword evidence="9" id="KW-0539">Nucleus</keyword>
<dbReference type="EMBL" id="UZAN01044991">
    <property type="protein sequence ID" value="VDP81858.1"/>
    <property type="molecule type" value="Genomic_DNA"/>
</dbReference>
<dbReference type="SUPFAM" id="SSF54001">
    <property type="entry name" value="Cysteine proteinases"/>
    <property type="match status" value="1"/>
</dbReference>
<dbReference type="Pfam" id="PF00443">
    <property type="entry name" value="UCH"/>
    <property type="match status" value="1"/>
</dbReference>
<dbReference type="InterPro" id="IPR050164">
    <property type="entry name" value="Peptidase_C19"/>
</dbReference>
<dbReference type="PANTHER" id="PTHR24006">
    <property type="entry name" value="UBIQUITIN CARBOXYL-TERMINAL HYDROLASE"/>
    <property type="match status" value="1"/>
</dbReference>
<evidence type="ECO:0000313" key="13">
    <source>
        <dbReference type="Proteomes" id="UP000272942"/>
    </source>
</evidence>
<feature type="compositionally biased region" description="Polar residues" evidence="10">
    <location>
        <begin position="700"/>
        <end position="724"/>
    </location>
</feature>
<dbReference type="OrthoDB" id="289038at2759"/>
<evidence type="ECO:0000256" key="6">
    <source>
        <dbReference type="ARBA" id="ARBA00022786"/>
    </source>
</evidence>
<evidence type="ECO:0000256" key="7">
    <source>
        <dbReference type="ARBA" id="ARBA00022801"/>
    </source>
</evidence>
<dbReference type="PANTHER" id="PTHR24006:SF722">
    <property type="entry name" value="UBIQUITIN CARBOXYL-TERMINAL HYDROLASE 48"/>
    <property type="match status" value="1"/>
</dbReference>
<keyword evidence="13" id="KW-1185">Reference proteome</keyword>
<dbReference type="PROSITE" id="PS00973">
    <property type="entry name" value="USP_2"/>
    <property type="match status" value="1"/>
</dbReference>
<comment type="similarity">
    <text evidence="3">Belongs to the peptidase C19 family.</text>
</comment>
<dbReference type="GO" id="GO:0005829">
    <property type="term" value="C:cytosol"/>
    <property type="evidence" value="ECO:0007669"/>
    <property type="project" value="TreeGrafter"/>
</dbReference>
<dbReference type="InterPro" id="IPR038765">
    <property type="entry name" value="Papain-like_cys_pep_sf"/>
</dbReference>
<dbReference type="Proteomes" id="UP000272942">
    <property type="component" value="Unassembled WGS sequence"/>
</dbReference>
<dbReference type="GO" id="GO:0016579">
    <property type="term" value="P:protein deubiquitination"/>
    <property type="evidence" value="ECO:0007669"/>
    <property type="project" value="InterPro"/>
</dbReference>
<keyword evidence="6" id="KW-0833">Ubl conjugation pathway</keyword>
<keyword evidence="8" id="KW-0788">Thiol protease</keyword>
<dbReference type="GO" id="GO:0006508">
    <property type="term" value="P:proteolysis"/>
    <property type="evidence" value="ECO:0007669"/>
    <property type="project" value="UniProtKB-KW"/>
</dbReference>
<dbReference type="PROSITE" id="PS50235">
    <property type="entry name" value="USP_3"/>
    <property type="match status" value="1"/>
</dbReference>
<dbReference type="InterPro" id="IPR001394">
    <property type="entry name" value="Peptidase_C19_UCH"/>
</dbReference>
<feature type="region of interest" description="Disordered" evidence="10">
    <location>
        <begin position="700"/>
        <end position="725"/>
    </location>
</feature>
<evidence type="ECO:0000256" key="1">
    <source>
        <dbReference type="ARBA" id="ARBA00000707"/>
    </source>
</evidence>
<evidence type="ECO:0000256" key="3">
    <source>
        <dbReference type="ARBA" id="ARBA00009085"/>
    </source>
</evidence>
<sequence>MIEALRLCEEEQQDAPEFHCLFMNLLEARFRESGLSIVNDLFRGEIVYETRCLNCGFTSRQPSKFLELSLKVSSNSLVGCIADYLKEEPLVGENRYACSHCGEKQDGIRRVYITRAPSLLCVQLLRFTYDPRTGQRKKQKASVRLPDTLELTALTSSKSTTQSDNSVACLVPNIGTSCPRMYKLCGVLLHIGAQPTSGHYIAVVRDSGPSDTSSGIDSAAVTATCNTHCTNLNSDTWTVCNDMELKRSIKEISKSVDAYLRLPNGVSFVGTPAPAMSVCTKENEEPSYYWIGRRSLLRWRILARDYVKVRYADGDQAVASRIITTKFNADVLCPHGKLRADSKSLRRLPAALWNRLVALFPGAVIPTFPVPPEINVLGATYETNNENLTSNKCTECELIESNMVQRALKERQLLTSVFTPSARRLNAPLSSSLWDNDPEGEETRIRTFLTDCFSPRKAHSQGFTTTHTASPLSEHGQLASTQINKGPLVKLKREEPCSPDPQAIYLVPMEFINRWRRFIRNPSPQTVLKCLPSGLNDPRVLCPHSHLIMPWWTLISDAVLCPITAEEWSTFSQFYPPRDTSVITGCEAGEGMSDEEEDEEGEDYKESEALDTSTLDEDSSDTTPSDHSAEVYPPLYLIPDQSGKSNWCLQPSQFAQVCSTCHAKILAERNSYQNARFRVRLVLNAEEALLDSVQGSTMEWDQSIDGPSSLPTEPTTLSDPTNQVGADGDIWPPRVLRVDAKLVFGPHVRLSRIVLGCLLVGIHSLLQRVCALTLRPLSLA</sequence>
<proteinExistence type="inferred from homology"/>
<name>A0A3P8HDD2_9TREM</name>
<organism evidence="12 13">
    <name type="scientific">Echinostoma caproni</name>
    <dbReference type="NCBI Taxonomy" id="27848"/>
    <lineage>
        <taxon>Eukaryota</taxon>
        <taxon>Metazoa</taxon>
        <taxon>Spiralia</taxon>
        <taxon>Lophotrochozoa</taxon>
        <taxon>Platyhelminthes</taxon>
        <taxon>Trematoda</taxon>
        <taxon>Digenea</taxon>
        <taxon>Plagiorchiida</taxon>
        <taxon>Echinostomata</taxon>
        <taxon>Echinostomatoidea</taxon>
        <taxon>Echinostomatidae</taxon>
        <taxon>Echinostoma</taxon>
    </lineage>
</organism>
<dbReference type="EC" id="3.4.19.12" evidence="4"/>
<accession>A0A3P8HDD2</accession>
<comment type="catalytic activity">
    <reaction evidence="1">
        <text>Thiol-dependent hydrolysis of ester, thioester, amide, peptide and isopeptide bonds formed by the C-terminal Gly of ubiquitin (a 76-residue protein attached to proteins as an intracellular targeting signal).</text>
        <dbReference type="EC" id="3.4.19.12"/>
    </reaction>
</comment>
<feature type="region of interest" description="Disordered" evidence="10">
    <location>
        <begin position="590"/>
        <end position="631"/>
    </location>
</feature>
<evidence type="ECO:0000259" key="11">
    <source>
        <dbReference type="PROSITE" id="PS50235"/>
    </source>
</evidence>
<evidence type="ECO:0000256" key="2">
    <source>
        <dbReference type="ARBA" id="ARBA00004123"/>
    </source>
</evidence>
<comment type="subcellular location">
    <subcellularLocation>
        <location evidence="2">Nucleus</location>
    </subcellularLocation>
</comment>
<dbReference type="AlphaFoldDB" id="A0A3P8HDD2"/>
<evidence type="ECO:0000256" key="8">
    <source>
        <dbReference type="ARBA" id="ARBA00022807"/>
    </source>
</evidence>
<evidence type="ECO:0000313" key="12">
    <source>
        <dbReference type="EMBL" id="VDP81858.1"/>
    </source>
</evidence>
<keyword evidence="7" id="KW-0378">Hydrolase</keyword>
<evidence type="ECO:0000256" key="9">
    <source>
        <dbReference type="ARBA" id="ARBA00023242"/>
    </source>
</evidence>
<reference evidence="12 13" key="1">
    <citation type="submission" date="2018-11" db="EMBL/GenBank/DDBJ databases">
        <authorList>
            <consortium name="Pathogen Informatics"/>
        </authorList>
    </citation>
    <scope>NUCLEOTIDE SEQUENCE [LARGE SCALE GENOMIC DNA]</scope>
    <source>
        <strain evidence="12 13">Egypt</strain>
    </source>
</reference>
<protein>
    <recommendedName>
        <fullName evidence="4">ubiquitinyl hydrolase 1</fullName>
        <ecNumber evidence="4">3.4.19.12</ecNumber>
    </recommendedName>
</protein>
<dbReference type="GO" id="GO:0004843">
    <property type="term" value="F:cysteine-type deubiquitinase activity"/>
    <property type="evidence" value="ECO:0007669"/>
    <property type="project" value="UniProtKB-EC"/>
</dbReference>
<feature type="compositionally biased region" description="Acidic residues" evidence="10">
    <location>
        <begin position="592"/>
        <end position="605"/>
    </location>
</feature>
<evidence type="ECO:0000256" key="10">
    <source>
        <dbReference type="SAM" id="MobiDB-lite"/>
    </source>
</evidence>
<evidence type="ECO:0000256" key="4">
    <source>
        <dbReference type="ARBA" id="ARBA00012759"/>
    </source>
</evidence>
<keyword evidence="5" id="KW-0645">Protease</keyword>
<dbReference type="Gene3D" id="3.90.70.10">
    <property type="entry name" value="Cysteine proteinases"/>
    <property type="match status" value="1"/>
</dbReference>
<dbReference type="InterPro" id="IPR018200">
    <property type="entry name" value="USP_CS"/>
</dbReference>
<feature type="domain" description="USP" evidence="11">
    <location>
        <begin position="1"/>
        <end position="266"/>
    </location>
</feature>
<dbReference type="InterPro" id="IPR028889">
    <property type="entry name" value="USP"/>
</dbReference>